<accession>A0A396IPL9</accession>
<dbReference type="Gramene" id="rna14721">
    <property type="protein sequence ID" value="RHN66678.1"/>
    <property type="gene ID" value="gene14721"/>
</dbReference>
<name>A0A396IPL9_MEDTR</name>
<reference evidence="2" key="1">
    <citation type="journal article" date="2018" name="Nat. Plants">
        <title>Whole-genome landscape of Medicago truncatula symbiotic genes.</title>
        <authorList>
            <person name="Pecrix Y."/>
            <person name="Gamas P."/>
            <person name="Carrere S."/>
        </authorList>
    </citation>
    <scope>NUCLEOTIDE SEQUENCE</scope>
    <source>
        <tissue evidence="2">Leaves</tissue>
    </source>
</reference>
<keyword evidence="1" id="KW-0472">Membrane</keyword>
<keyword evidence="1" id="KW-0812">Transmembrane</keyword>
<evidence type="ECO:0000313" key="2">
    <source>
        <dbReference type="EMBL" id="RHN66678.1"/>
    </source>
</evidence>
<feature type="transmembrane region" description="Helical" evidence="1">
    <location>
        <begin position="34"/>
        <end position="58"/>
    </location>
</feature>
<evidence type="ECO:0008006" key="3">
    <source>
        <dbReference type="Google" id="ProtNLM"/>
    </source>
</evidence>
<protein>
    <recommendedName>
        <fullName evidence="3">Transmembrane protein</fullName>
    </recommendedName>
</protein>
<comment type="caution">
    <text evidence="2">The sequence shown here is derived from an EMBL/GenBank/DDBJ whole genome shotgun (WGS) entry which is preliminary data.</text>
</comment>
<proteinExistence type="predicted"/>
<gene>
    <name evidence="2" type="ORF">MtrunA17_Chr3g0093951</name>
</gene>
<dbReference type="AlphaFoldDB" id="A0A396IPL9"/>
<keyword evidence="1" id="KW-1133">Transmembrane helix</keyword>
<evidence type="ECO:0000256" key="1">
    <source>
        <dbReference type="SAM" id="Phobius"/>
    </source>
</evidence>
<dbReference type="EMBL" id="PSQE01000003">
    <property type="protein sequence ID" value="RHN66678.1"/>
    <property type="molecule type" value="Genomic_DNA"/>
</dbReference>
<dbReference type="Proteomes" id="UP000265566">
    <property type="component" value="Chromosome 3"/>
</dbReference>
<sequence>MSHIDNGAEFRHDVNQSTFISGEPVNRSFPWGVLVSPFIFIAGLTIALSFIWMIFAIIDRWLSPPKLPRSVVAPLPTIELVNVAVPEPVPELAP</sequence>
<organism evidence="2">
    <name type="scientific">Medicago truncatula</name>
    <name type="common">Barrel medic</name>
    <name type="synonym">Medicago tribuloides</name>
    <dbReference type="NCBI Taxonomy" id="3880"/>
    <lineage>
        <taxon>Eukaryota</taxon>
        <taxon>Viridiplantae</taxon>
        <taxon>Streptophyta</taxon>
        <taxon>Embryophyta</taxon>
        <taxon>Tracheophyta</taxon>
        <taxon>Spermatophyta</taxon>
        <taxon>Magnoliopsida</taxon>
        <taxon>eudicotyledons</taxon>
        <taxon>Gunneridae</taxon>
        <taxon>Pentapetalae</taxon>
        <taxon>rosids</taxon>
        <taxon>fabids</taxon>
        <taxon>Fabales</taxon>
        <taxon>Fabaceae</taxon>
        <taxon>Papilionoideae</taxon>
        <taxon>50 kb inversion clade</taxon>
        <taxon>NPAAA clade</taxon>
        <taxon>Hologalegina</taxon>
        <taxon>IRL clade</taxon>
        <taxon>Trifolieae</taxon>
        <taxon>Medicago</taxon>
    </lineage>
</organism>